<dbReference type="GO" id="GO:0006384">
    <property type="term" value="P:transcription initiation at RNA polymerase III promoter"/>
    <property type="evidence" value="ECO:0007669"/>
    <property type="project" value="InterPro"/>
</dbReference>
<sequence length="115" mass="13280">MESNKVTPQEIYLVLQQQKKLLELKEKVAGLLGKVNQNINLITVENLELASCQVENLGDEENENSENGEQSQINPTTDPFTKPIKTENINQQLIDLELNYPHYEDDEEDEEDFKF</sequence>
<dbReference type="EMBL" id="CVRI01000048">
    <property type="protein sequence ID" value="CRK98996.1"/>
    <property type="molecule type" value="Genomic_DNA"/>
</dbReference>
<feature type="region of interest" description="Disordered" evidence="1">
    <location>
        <begin position="56"/>
        <end position="83"/>
    </location>
</feature>
<dbReference type="AlphaFoldDB" id="A0A1J1IHI2"/>
<dbReference type="GO" id="GO:0006366">
    <property type="term" value="P:transcription by RNA polymerase II"/>
    <property type="evidence" value="ECO:0007669"/>
    <property type="project" value="InterPro"/>
</dbReference>
<name>A0A1J1IHI2_9DIPT</name>
<evidence type="ECO:0000313" key="3">
    <source>
        <dbReference type="Proteomes" id="UP000183832"/>
    </source>
</evidence>
<protein>
    <submittedName>
        <fullName evidence="2">CLUMA_CG012385, isoform A</fullName>
    </submittedName>
</protein>
<organism evidence="2 3">
    <name type="scientific">Clunio marinus</name>
    <dbReference type="NCBI Taxonomy" id="568069"/>
    <lineage>
        <taxon>Eukaryota</taxon>
        <taxon>Metazoa</taxon>
        <taxon>Ecdysozoa</taxon>
        <taxon>Arthropoda</taxon>
        <taxon>Hexapoda</taxon>
        <taxon>Insecta</taxon>
        <taxon>Pterygota</taxon>
        <taxon>Neoptera</taxon>
        <taxon>Endopterygota</taxon>
        <taxon>Diptera</taxon>
        <taxon>Nematocera</taxon>
        <taxon>Chironomoidea</taxon>
        <taxon>Chironomidae</taxon>
        <taxon>Clunio</taxon>
    </lineage>
</organism>
<evidence type="ECO:0000256" key="1">
    <source>
        <dbReference type="SAM" id="MobiDB-lite"/>
    </source>
</evidence>
<dbReference type="Proteomes" id="UP000183832">
    <property type="component" value="Unassembled WGS sequence"/>
</dbReference>
<keyword evidence="3" id="KW-1185">Reference proteome</keyword>
<accession>A0A1J1IHI2</accession>
<dbReference type="InterPro" id="IPR029138">
    <property type="entry name" value="SNAPC5"/>
</dbReference>
<reference evidence="2 3" key="1">
    <citation type="submission" date="2015-04" db="EMBL/GenBank/DDBJ databases">
        <authorList>
            <person name="Syromyatnikov M.Y."/>
            <person name="Popov V.N."/>
        </authorList>
    </citation>
    <scope>NUCLEOTIDE SEQUENCE [LARGE SCALE GENOMIC DNA]</scope>
</reference>
<dbReference type="GO" id="GO:0005634">
    <property type="term" value="C:nucleus"/>
    <property type="evidence" value="ECO:0007669"/>
    <property type="project" value="InterPro"/>
</dbReference>
<proteinExistence type="predicted"/>
<evidence type="ECO:0000313" key="2">
    <source>
        <dbReference type="EMBL" id="CRK98996.1"/>
    </source>
</evidence>
<dbReference type="Pfam" id="PF15497">
    <property type="entry name" value="SNAPC5"/>
    <property type="match status" value="1"/>
</dbReference>
<feature type="compositionally biased region" description="Acidic residues" evidence="1">
    <location>
        <begin position="57"/>
        <end position="66"/>
    </location>
</feature>
<gene>
    <name evidence="2" type="ORF">CLUMA_CG012385</name>
</gene>